<keyword evidence="19" id="KW-1185">Reference proteome</keyword>
<evidence type="ECO:0000256" key="2">
    <source>
        <dbReference type="ARBA" id="ARBA00004922"/>
    </source>
</evidence>
<sequence length="1216" mass="134234">MPPSSAVAWLRRVCLNDYGYTFALPALTIASAVLSQLVIRRISFTEIDFQTYVGQAALFLDGERDYANLDPEGGSGPCVYPAVHLYMYSFFNWLTDGGNNILPAQNVFAALSTATNLIVALVYRQAGMPPIAVLPLILSKRMHSIFLLRMFNDPIAILFVYLALYAALNARWRVSALLFSFGLGIKMNVLLFLPGIAAAAFVYTGLAGAVSYVSIIALVQAAISLPFTMHDANAYFTHAFNFSRTFLYVWTVNWRFVSEKTFLSQHFAKGLIGLHLLFLALFGLFRWTAVGTKGPKWIFQNLSTKPTALSRSSKIAILCCAFASNVVGVLCSRSLHYQFYSWYFHQVPLLLWFSKLPVVAKLVVPVALEWCWNVFPSTETSSTVLLACHVVLVLGCFTSPSLVMSKDPIDSTAREEEEDEVDNLLSTDDQQLSRKQAFNADAATASIPDSEEVSARREGALQRLAEARQAKAAKEAKLRKAFRRRIATRRRVLALLGRISLLLRPLLVVLGIALIFVVPHPHSPVSKGTYVDENALQPGQARVYWDYFDVTYADMLSEKVAFLNGASTAERADFVYSELQSYGLDAHRQHYQYDAVLQGKDSAFDGTNVYARSATPRIDGREALILTASWRSRWQGHDDPFAPADNATETSTIDPRGRINVRGIASVLALARYLSTQAHLSKDLIFVISDGHLEGINAWSSAYFGSVSNGLKVDPVSAGGSQVWNAISIDYPADSFSALEIQYEGFDGQLPNMDVINTVVRIADSVVGGMPVRFGASSAKSLLKEPLQNLARKWGVRLRSDVEYELGNYEAGVRSALRQVGFGVSGKSSGPHGFFQRHHIDAITLYAVPATGPYGFFHMGRLIESFVRSMSNLLERLHHSQFFYLLLNPRRFVPIGTAILIPLFLSISLTISGLAMWFAEEKVSKQKREAVLSSLGPAGIGEGDVQPETPTLGWYRDQVVKKYLALSGGEEKMEQKLVGHADALRESMRPIGATLACVVLTIVVGVTALYNWELLFLDPTATHTKRVSSHNAAIIAIWYKMPNKTNLTLHLFALFPLLQAYDVVLYRTVTVMLPIVGAGILRSRCTRNHARRVGSLLLAFAYLQAGMLVAILSVLNFALAALLALLAYAALSIGVEYPSLSSLQPIPFSWLGSLRGPSIVFFHPIVATWIIGPRFQLHIETLMIHWRLFNSATVPIVCVAYLPIILQVQVGAILRG</sequence>
<dbReference type="InterPro" id="IPR007246">
    <property type="entry name" value="Gaa1"/>
</dbReference>
<keyword evidence="5 18" id="KW-0328">Glycosyltransferase</keyword>
<dbReference type="Gene3D" id="3.40.630.10">
    <property type="entry name" value="Zn peptidases"/>
    <property type="match status" value="1"/>
</dbReference>
<proteinExistence type="inferred from homology"/>
<protein>
    <recommendedName>
        <fullName evidence="4">Dol-P-Man:Man(5)GlcNAc(2)-PP-Dol alpha-1,3-mannosyltransferase</fullName>
        <ecNumber evidence="3">2.4.1.258</ecNumber>
    </recommendedName>
    <alternativeName>
        <fullName evidence="12">Dol-P-Man-dependent alpha(1-3)-mannosyltransferase</fullName>
    </alternativeName>
    <alternativeName>
        <fullName evidence="11">Dolichyl-P-Man:Man(5)GlcNAc(2)-PP-dolichyl mannosyltransferase</fullName>
    </alternativeName>
</protein>
<feature type="transmembrane region" description="Helical" evidence="17">
    <location>
        <begin position="315"/>
        <end position="335"/>
    </location>
</feature>
<keyword evidence="16" id="KW-0175">Coiled coil</keyword>
<feature type="transmembrane region" description="Helical" evidence="17">
    <location>
        <begin position="892"/>
        <end position="919"/>
    </location>
</feature>
<feature type="transmembrane region" description="Helical" evidence="17">
    <location>
        <begin position="991"/>
        <end position="1010"/>
    </location>
</feature>
<keyword evidence="8" id="KW-0256">Endoplasmic reticulum</keyword>
<evidence type="ECO:0000256" key="11">
    <source>
        <dbReference type="ARBA" id="ARBA00030065"/>
    </source>
</evidence>
<dbReference type="GO" id="GO:0052925">
    <property type="term" value="F:dol-P-Man:Man(5)GlcNAc(2)-PP-Dol alpha-1,3-mannosyltransferase activity"/>
    <property type="evidence" value="ECO:0007669"/>
    <property type="project" value="UniProtKB-EC"/>
</dbReference>
<evidence type="ECO:0000256" key="14">
    <source>
        <dbReference type="ARBA" id="ARBA00049506"/>
    </source>
</evidence>
<evidence type="ECO:0000256" key="13">
    <source>
        <dbReference type="ARBA" id="ARBA00044743"/>
    </source>
</evidence>
<name>A0A5C3ELL0_9BASI</name>
<feature type="transmembrane region" description="Helical" evidence="17">
    <location>
        <begin position="200"/>
        <end position="223"/>
    </location>
</feature>
<evidence type="ECO:0000256" key="4">
    <source>
        <dbReference type="ARBA" id="ARBA00015561"/>
    </source>
</evidence>
<dbReference type="PANTHER" id="PTHR12646">
    <property type="entry name" value="NOT56 - RELATED"/>
    <property type="match status" value="1"/>
</dbReference>
<feature type="transmembrane region" description="Helical" evidence="17">
    <location>
        <begin position="1192"/>
        <end position="1214"/>
    </location>
</feature>
<dbReference type="OrthoDB" id="20028at2759"/>
<dbReference type="EMBL" id="OOIN01000038">
    <property type="protein sequence ID" value="SPO31438.1"/>
    <property type="molecule type" value="Genomic_DNA"/>
</dbReference>
<dbReference type="EC" id="2.4.1.258" evidence="3"/>
<evidence type="ECO:0000313" key="19">
    <source>
        <dbReference type="Proteomes" id="UP000324022"/>
    </source>
</evidence>
<dbReference type="UniPathway" id="UPA00378"/>
<evidence type="ECO:0000313" key="18">
    <source>
        <dbReference type="EMBL" id="SPO31438.1"/>
    </source>
</evidence>
<dbReference type="Proteomes" id="UP000324022">
    <property type="component" value="Unassembled WGS sequence"/>
</dbReference>
<evidence type="ECO:0000256" key="17">
    <source>
        <dbReference type="SAM" id="Phobius"/>
    </source>
</evidence>
<keyword evidence="9 17" id="KW-1133">Transmembrane helix</keyword>
<organism evidence="18 19">
    <name type="scientific">Ustilago trichophora</name>
    <dbReference type="NCBI Taxonomy" id="86804"/>
    <lineage>
        <taxon>Eukaryota</taxon>
        <taxon>Fungi</taxon>
        <taxon>Dikarya</taxon>
        <taxon>Basidiomycota</taxon>
        <taxon>Ustilaginomycotina</taxon>
        <taxon>Ustilaginomycetes</taxon>
        <taxon>Ustilaginales</taxon>
        <taxon>Ustilaginaceae</taxon>
        <taxon>Ustilago</taxon>
    </lineage>
</organism>
<comment type="similarity">
    <text evidence="15">Belongs to the glycosyltransferase ALG3 family.</text>
</comment>
<feature type="transmembrane region" description="Helical" evidence="17">
    <location>
        <begin position="1149"/>
        <end position="1172"/>
    </location>
</feature>
<evidence type="ECO:0000256" key="5">
    <source>
        <dbReference type="ARBA" id="ARBA00022676"/>
    </source>
</evidence>
<feature type="transmembrane region" description="Helical" evidence="17">
    <location>
        <begin position="20"/>
        <end position="39"/>
    </location>
</feature>
<evidence type="ECO:0000256" key="15">
    <source>
        <dbReference type="ARBA" id="ARBA00093457"/>
    </source>
</evidence>
<evidence type="ECO:0000256" key="9">
    <source>
        <dbReference type="ARBA" id="ARBA00022989"/>
    </source>
</evidence>
<reference evidence="18 19" key="1">
    <citation type="submission" date="2018-03" db="EMBL/GenBank/DDBJ databases">
        <authorList>
            <person name="Guldener U."/>
        </authorList>
    </citation>
    <scope>NUCLEOTIDE SEQUENCE [LARGE SCALE GENOMIC DNA]</scope>
    <source>
        <strain evidence="18 19">NBRC100155</strain>
    </source>
</reference>
<dbReference type="AlphaFoldDB" id="A0A5C3ELL0"/>
<gene>
    <name evidence="18" type="ORF">UTRI_06568</name>
</gene>
<dbReference type="PANTHER" id="PTHR12646:SF0">
    <property type="entry name" value="DOL-P-MAN:MAN(5)GLCNAC(2)-PP-DOL ALPHA-1,3-MANNOSYLTRANSFERASE"/>
    <property type="match status" value="1"/>
</dbReference>
<feature type="transmembrane region" description="Helical" evidence="17">
    <location>
        <begin position="347"/>
        <end position="364"/>
    </location>
</feature>
<evidence type="ECO:0000256" key="12">
    <source>
        <dbReference type="ARBA" id="ARBA00030368"/>
    </source>
</evidence>
<feature type="transmembrane region" description="Helical" evidence="17">
    <location>
        <begin position="146"/>
        <end position="168"/>
    </location>
</feature>
<evidence type="ECO:0000256" key="10">
    <source>
        <dbReference type="ARBA" id="ARBA00023136"/>
    </source>
</evidence>
<evidence type="ECO:0000256" key="16">
    <source>
        <dbReference type="SAM" id="Coils"/>
    </source>
</evidence>
<feature type="coiled-coil region" evidence="16">
    <location>
        <begin position="450"/>
        <end position="484"/>
    </location>
</feature>
<dbReference type="Pfam" id="PF04114">
    <property type="entry name" value="Gaa1"/>
    <property type="match status" value="1"/>
</dbReference>
<keyword evidence="6 18" id="KW-0808">Transferase</keyword>
<feature type="transmembrane region" description="Helical" evidence="17">
    <location>
        <begin position="1093"/>
        <end position="1111"/>
    </location>
</feature>
<dbReference type="GO" id="GO:0042765">
    <property type="term" value="C:GPI-anchor transamidase complex"/>
    <property type="evidence" value="ECO:0007669"/>
    <property type="project" value="InterPro"/>
</dbReference>
<keyword evidence="7 17" id="KW-0812">Transmembrane</keyword>
<evidence type="ECO:0000256" key="6">
    <source>
        <dbReference type="ARBA" id="ARBA00022679"/>
    </source>
</evidence>
<feature type="transmembrane region" description="Helical" evidence="17">
    <location>
        <begin position="266"/>
        <end position="287"/>
    </location>
</feature>
<evidence type="ECO:0000256" key="7">
    <source>
        <dbReference type="ARBA" id="ARBA00022692"/>
    </source>
</evidence>
<dbReference type="InterPro" id="IPR007873">
    <property type="entry name" value="Glycosyltransferase_ALG3"/>
</dbReference>
<evidence type="ECO:0000256" key="8">
    <source>
        <dbReference type="ARBA" id="ARBA00022824"/>
    </source>
</evidence>
<dbReference type="Pfam" id="PF05208">
    <property type="entry name" value="ALG3"/>
    <property type="match status" value="1"/>
</dbReference>
<feature type="transmembrane region" description="Helical" evidence="17">
    <location>
        <begin position="492"/>
        <end position="518"/>
    </location>
</feature>
<keyword evidence="10 17" id="KW-0472">Membrane</keyword>
<feature type="transmembrane region" description="Helical" evidence="17">
    <location>
        <begin position="235"/>
        <end position="254"/>
    </location>
</feature>
<feature type="transmembrane region" description="Helical" evidence="17">
    <location>
        <begin position="1064"/>
        <end position="1081"/>
    </location>
</feature>
<feature type="transmembrane region" description="Helical" evidence="17">
    <location>
        <begin position="1117"/>
        <end position="1137"/>
    </location>
</feature>
<accession>A0A5C3ELL0</accession>
<comment type="subcellular location">
    <subcellularLocation>
        <location evidence="1">Endoplasmic reticulum membrane</location>
        <topology evidence="1">Multi-pass membrane protein</topology>
    </subcellularLocation>
</comment>
<comment type="function">
    <text evidence="13">Dol-P-Man:Man(5)GlcNAc(2)-PP-Dol alpha-1,3-mannosyltransferase that operates in the biosynthetic pathway of dolichol-linked oligosaccharides, the glycan precursors employed in protein asparagine (N)-glycosylation. The assembly of dolichol-linked oligosaccharides begins on the cytosolic side of the endoplasmic reticulum membrane and finishes in its lumen. The sequential addition of sugars to dolichol pyrophosphate produces dolichol-linked oligosaccharides containing fourteen sugars, including two GlcNAcs, nine mannoses and three glucoses. Once assembled, the oligosaccharide is transferred from the lipid to nascent proteins by oligosaccharyltransferases. In the lumen of the endoplasmic reticulum, adds the first dolichyl beta-D-mannosyl phosphate derived mannose in an alpha-1,3 linkage to Man(5)GlcNAc(2)-PP-dolichol to produce Man(6)GlcNAc(2)-PP-dolichol.</text>
</comment>
<comment type="pathway">
    <text evidence="2">Protein modification; protein glycosylation.</text>
</comment>
<feature type="transmembrane region" description="Helical" evidence="17">
    <location>
        <begin position="384"/>
        <end position="404"/>
    </location>
</feature>
<evidence type="ECO:0000256" key="1">
    <source>
        <dbReference type="ARBA" id="ARBA00004477"/>
    </source>
</evidence>
<comment type="catalytic activity">
    <reaction evidence="14">
        <text>an alpha-D-Man-(1-&gt;2)-alpha-D-Man-(1-&gt;2)-alpha-D-Man-(1-&gt;3)-[alpha-D-Man-(1-&gt;6)]-beta-D-Man-(1-&gt;4)-beta-D-GlcNAc-(1-&gt;4)-alpha-D-GlcNAc-diphospho-di-trans,poly-cis-dolichol + a di-trans,poly-cis-dolichyl beta-D-mannosyl phosphate = an alpha-D-Man-(1-&gt;2)-alpha-D-Man-(1-&gt;2)-alpha-D-Man-(1-&gt;3)-[alpha-D-Man-(1-&gt;3)-alpha-D-Man-(1-&gt;6)]-beta-D-Man-(1-&gt;4)-beta-D-GlcNAc-(1-&gt;4)-alpha-D-GlcNAc-diphospho-di-trans,poly-cis-dolichol + a di-trans,poly-cis-dolichyl phosphate + H(+)</text>
        <dbReference type="Rhea" id="RHEA:29527"/>
        <dbReference type="Rhea" id="RHEA-COMP:19498"/>
        <dbReference type="Rhea" id="RHEA-COMP:19501"/>
        <dbReference type="Rhea" id="RHEA-COMP:19516"/>
        <dbReference type="Rhea" id="RHEA-COMP:19517"/>
        <dbReference type="ChEBI" id="CHEBI:15378"/>
        <dbReference type="ChEBI" id="CHEBI:57683"/>
        <dbReference type="ChEBI" id="CHEBI:58211"/>
        <dbReference type="ChEBI" id="CHEBI:132515"/>
        <dbReference type="ChEBI" id="CHEBI:132516"/>
        <dbReference type="EC" id="2.4.1.258"/>
    </reaction>
    <physiologicalReaction direction="left-to-right" evidence="14">
        <dbReference type="Rhea" id="RHEA:29528"/>
    </physiologicalReaction>
</comment>
<feature type="transmembrane region" description="Helical" evidence="17">
    <location>
        <begin position="174"/>
        <end position="193"/>
    </location>
</feature>
<evidence type="ECO:0000256" key="3">
    <source>
        <dbReference type="ARBA" id="ARBA00011964"/>
    </source>
</evidence>